<proteinExistence type="predicted"/>
<feature type="compositionally biased region" description="Basic and acidic residues" evidence="1">
    <location>
        <begin position="35"/>
        <end position="63"/>
    </location>
</feature>
<name>A0A9P8L790_9PEZI</name>
<dbReference type="EMBL" id="JAGHQM010001608">
    <property type="protein sequence ID" value="KAH0553087.1"/>
    <property type="molecule type" value="Genomic_DNA"/>
</dbReference>
<dbReference type="AlphaFoldDB" id="A0A9P8L790"/>
<keyword evidence="3" id="KW-1185">Reference proteome</keyword>
<evidence type="ECO:0000256" key="1">
    <source>
        <dbReference type="SAM" id="MobiDB-lite"/>
    </source>
</evidence>
<feature type="region of interest" description="Disordered" evidence="1">
    <location>
        <begin position="35"/>
        <end position="147"/>
    </location>
</feature>
<reference evidence="2" key="1">
    <citation type="submission" date="2021-03" db="EMBL/GenBank/DDBJ databases">
        <title>Comparative genomics and phylogenomic investigation of the class Geoglossomycetes provide insights into ecological specialization and systematics.</title>
        <authorList>
            <person name="Melie T."/>
            <person name="Pirro S."/>
            <person name="Miller A.N."/>
            <person name="Quandt A."/>
        </authorList>
    </citation>
    <scope>NUCLEOTIDE SEQUENCE</scope>
    <source>
        <strain evidence="2">CAQ_001_2017</strain>
    </source>
</reference>
<comment type="caution">
    <text evidence="2">The sequence shown here is derived from an EMBL/GenBank/DDBJ whole genome shotgun (WGS) entry which is preliminary data.</text>
</comment>
<protein>
    <submittedName>
        <fullName evidence="2">Uncharacterized protein</fullName>
    </submittedName>
</protein>
<feature type="region of interest" description="Disordered" evidence="1">
    <location>
        <begin position="160"/>
        <end position="204"/>
    </location>
</feature>
<gene>
    <name evidence="2" type="ORF">GP486_006721</name>
</gene>
<feature type="compositionally biased region" description="Basic and acidic residues" evidence="1">
    <location>
        <begin position="127"/>
        <end position="141"/>
    </location>
</feature>
<evidence type="ECO:0000313" key="2">
    <source>
        <dbReference type="EMBL" id="KAH0553087.1"/>
    </source>
</evidence>
<sequence>MARDKTNFGQDWVTKHRKQIMEAAAARKKKQLEELEKYNADKAQRDEAEERSRQEAHNREHWVRVSGRQWTPPTARATPGSGEATAEQGDSAGQSGPRTRRDATDPLAPAGISLGEPLETYPSPEEEGIRSEDGREYARIEDTDDSESITSALDLVLGAGTWGTASPIGGSSNKRGRSNEASPWKATTAPPEPLTDFHWEARER</sequence>
<accession>A0A9P8L790</accession>
<evidence type="ECO:0000313" key="3">
    <source>
        <dbReference type="Proteomes" id="UP000750711"/>
    </source>
</evidence>
<feature type="compositionally biased region" description="Basic and acidic residues" evidence="1">
    <location>
        <begin position="195"/>
        <end position="204"/>
    </location>
</feature>
<dbReference type="Proteomes" id="UP000750711">
    <property type="component" value="Unassembled WGS sequence"/>
</dbReference>
<organism evidence="2 3">
    <name type="scientific">Trichoglossum hirsutum</name>
    <dbReference type="NCBI Taxonomy" id="265104"/>
    <lineage>
        <taxon>Eukaryota</taxon>
        <taxon>Fungi</taxon>
        <taxon>Dikarya</taxon>
        <taxon>Ascomycota</taxon>
        <taxon>Pezizomycotina</taxon>
        <taxon>Geoglossomycetes</taxon>
        <taxon>Geoglossales</taxon>
        <taxon>Geoglossaceae</taxon>
        <taxon>Trichoglossum</taxon>
    </lineage>
</organism>